<reference evidence="2 3" key="1">
    <citation type="journal article" date="2018" name="Biotechnol. Biofuels">
        <title>Integrative visual omics of the white-rot fungus Polyporus brumalis exposes the biotechnological potential of its oxidative enzymes for delignifying raw plant biomass.</title>
        <authorList>
            <person name="Miyauchi S."/>
            <person name="Rancon A."/>
            <person name="Drula E."/>
            <person name="Hage H."/>
            <person name="Chaduli D."/>
            <person name="Favel A."/>
            <person name="Grisel S."/>
            <person name="Henrissat B."/>
            <person name="Herpoel-Gimbert I."/>
            <person name="Ruiz-Duenas F.J."/>
            <person name="Chevret D."/>
            <person name="Hainaut M."/>
            <person name="Lin J."/>
            <person name="Wang M."/>
            <person name="Pangilinan J."/>
            <person name="Lipzen A."/>
            <person name="Lesage-Meessen L."/>
            <person name="Navarro D."/>
            <person name="Riley R."/>
            <person name="Grigoriev I.V."/>
            <person name="Zhou S."/>
            <person name="Raouche S."/>
            <person name="Rosso M.N."/>
        </authorList>
    </citation>
    <scope>NUCLEOTIDE SEQUENCE [LARGE SCALE GENOMIC DNA]</scope>
    <source>
        <strain evidence="2 3">BRFM 1820</strain>
    </source>
</reference>
<feature type="compositionally biased region" description="Basic residues" evidence="1">
    <location>
        <begin position="542"/>
        <end position="551"/>
    </location>
</feature>
<feature type="compositionally biased region" description="Low complexity" evidence="1">
    <location>
        <begin position="559"/>
        <end position="570"/>
    </location>
</feature>
<dbReference type="OrthoDB" id="2765378at2759"/>
<feature type="region of interest" description="Disordered" evidence="1">
    <location>
        <begin position="1001"/>
        <end position="1050"/>
    </location>
</feature>
<proteinExistence type="predicted"/>
<feature type="compositionally biased region" description="Polar residues" evidence="1">
    <location>
        <begin position="572"/>
        <end position="582"/>
    </location>
</feature>
<feature type="region of interest" description="Disordered" evidence="1">
    <location>
        <begin position="532"/>
        <end position="599"/>
    </location>
</feature>
<feature type="compositionally biased region" description="Pro residues" evidence="1">
    <location>
        <begin position="626"/>
        <end position="641"/>
    </location>
</feature>
<organism evidence="2 3">
    <name type="scientific">Lentinus brumalis</name>
    <dbReference type="NCBI Taxonomy" id="2498619"/>
    <lineage>
        <taxon>Eukaryota</taxon>
        <taxon>Fungi</taxon>
        <taxon>Dikarya</taxon>
        <taxon>Basidiomycota</taxon>
        <taxon>Agaricomycotina</taxon>
        <taxon>Agaricomycetes</taxon>
        <taxon>Polyporales</taxon>
        <taxon>Polyporaceae</taxon>
        <taxon>Lentinus</taxon>
    </lineage>
</organism>
<evidence type="ECO:0000256" key="1">
    <source>
        <dbReference type="SAM" id="MobiDB-lite"/>
    </source>
</evidence>
<gene>
    <name evidence="2" type="ORF">OH76DRAFT_1482042</name>
</gene>
<evidence type="ECO:0000313" key="3">
    <source>
        <dbReference type="Proteomes" id="UP000256964"/>
    </source>
</evidence>
<protein>
    <submittedName>
        <fullName evidence="2">Uncharacterized protein</fullName>
    </submittedName>
</protein>
<sequence length="1113" mass="118616">MAALPAATPAQIMEAAKVCSELHHSYYARPSTSLADEKNRRLWEYFFIRRIYHLSKMLTEARYEQLPPLAIACIYQSNIVAARQNTSGESVKMDLEAIHPAGRETPNLDPGKDMRPLRYEAINDGQVALQPFSKEYRDFWKHEAIRAMQEKQGKGMPVAALPPQKAPVQGALPTAGAATAHRERPRTDFGAAADPPTTSGSAVRRTTLLPYPGRPIEPESGTVVERKPVASTPIGTTIQKPGASASHVAVAGRESRPATARPAVTPPSHPPSTASPAAAAGPAKMYPASKHARLTAAAKAKGKATDPIDVDSGDVELSYEPVKEPPSKPERGAGSSAMDVDPPRGRSTHRHSDIGPRTRSATRGESTDAGSSAPHATRNVKRKSETPGPTSKKPRMEDGLAGEGGGTETTVPPEPGFPPEELPRTWVQHLSHCSTCAPGQCYFLPTSGAVCGPCQRKHSKCSLNMGVFQTSKAVTGYLSWRYSKQLEDPNKYPEPELLPAQFKALTKDLIPSWFVAQVEAARAAGKPAVFVQPATAGGSRPVKGRPRKRIPAGHMSRTASSAASDGGDASPQIAQSAPSTPAGSPKFGPDFDGPGYTEIDEDLSAVPMMTLTLEDSVPMDVDKAAPPSPPSPPPPASPPPAAAGSGHSHSNPPALRDLSGRHRKEYGLMPAQVPGSWTDLPELPRPQDGPFDLPDVDVIEFRPADLQVFLALRTAEQIASVAGAPPPGELGEPAADLRPSTPPAGIFHIGSKVRNLVESGLAKSFRGNEYMRAAGALDDHVKQLQQRMRERRDAVQTAVYSPGTVKESVDVLICQVMNVIDDFGTLSSALGAVGGLCRGIYYTLEATVPVSHHWGALVEMLEIVDRMRILVGDCQSKFDELEGSQDPLRAEVKRVAALAESVRAQCIAMPDSCSRSVEPMLIALNNTLTQTMSDTRNAITSPLEQIVEVLERDGHVSTDDAEHLGNLITAALRTLFGAAATEHTFDSLAEALVDLDERVAELEEEEEDRGEGGTGTASNVDEVEMADDLGGASPRAAHRTDLPSLTLTSSGDRLQQLTTAVESLTARVSALELAERDPKPIAAAVQEYLDSQGVSAALLRTVAQMVGPEVDKQ</sequence>
<accession>A0A371DDJ6</accession>
<feature type="compositionally biased region" description="Basic and acidic residues" evidence="1">
    <location>
        <begin position="321"/>
        <end position="331"/>
    </location>
</feature>
<feature type="compositionally biased region" description="Polar residues" evidence="1">
    <location>
        <begin position="359"/>
        <end position="370"/>
    </location>
</feature>
<keyword evidence="3" id="KW-1185">Reference proteome</keyword>
<feature type="compositionally biased region" description="Low complexity" evidence="1">
    <location>
        <begin position="271"/>
        <end position="299"/>
    </location>
</feature>
<evidence type="ECO:0000313" key="2">
    <source>
        <dbReference type="EMBL" id="RDX50611.1"/>
    </source>
</evidence>
<dbReference type="EMBL" id="KZ857398">
    <property type="protein sequence ID" value="RDX50611.1"/>
    <property type="molecule type" value="Genomic_DNA"/>
</dbReference>
<feature type="region of interest" description="Disordered" evidence="1">
    <location>
        <begin position="176"/>
        <end position="422"/>
    </location>
</feature>
<name>A0A371DDJ6_9APHY</name>
<feature type="region of interest" description="Disordered" evidence="1">
    <location>
        <begin position="619"/>
        <end position="658"/>
    </location>
</feature>
<dbReference type="AlphaFoldDB" id="A0A371DDJ6"/>
<dbReference type="Proteomes" id="UP000256964">
    <property type="component" value="Unassembled WGS sequence"/>
</dbReference>